<comment type="cofactor">
    <cofactor evidence="1">
        <name>L-ascorbate</name>
        <dbReference type="ChEBI" id="CHEBI:38290"/>
    </cofactor>
</comment>
<dbReference type="EMBL" id="AP027272">
    <property type="protein sequence ID" value="BDX06812.1"/>
    <property type="molecule type" value="Genomic_DNA"/>
</dbReference>
<keyword evidence="2" id="KW-0479">Metal-binding</keyword>
<dbReference type="InterPro" id="IPR006620">
    <property type="entry name" value="Pro_4_hyd_alph"/>
</dbReference>
<keyword evidence="6" id="KW-0408">Iron</keyword>
<dbReference type="GO" id="GO:0031418">
    <property type="term" value="F:L-ascorbic acid binding"/>
    <property type="evidence" value="ECO:0007669"/>
    <property type="project" value="UniProtKB-KW"/>
</dbReference>
<reference evidence="8" key="1">
    <citation type="submission" date="2023-01" db="EMBL/GenBank/DDBJ databases">
        <title>Complete genome sequence of Planctobacterium marinum strain Dej080120_11.</title>
        <authorList>
            <person name="Ueki S."/>
            <person name="Maruyama F."/>
        </authorList>
    </citation>
    <scope>NUCLEOTIDE SEQUENCE</scope>
    <source>
        <strain evidence="8">Dej080120_11</strain>
    </source>
</reference>
<proteinExistence type="predicted"/>
<sequence>MSDFQQATAKLQQWIEQQLKQGISKQQLYFYLLKRDFAQSMIDLLLDGYQPVANTAAIEQLPEILSPEQSAVFNEASHYFSFANIRLTTEQKRFQLPVSDVQIFKVPQVVEAKLCEQLIIRSRRFFSPSEVVGQKYAVQDSGRSSTTALVRDIAADVEKKLQRSFGALLGIDPRFCEPLQIQCYQPGQAYQNHADWFDKAHPGYKESIGSQGQRTWTCLVYLNEDFEGGETLFTNIKQQIKPATGSACIWNNLQVNGEVNSETYHQGLPVKKGTKYILTAWFRAKPL</sequence>
<dbReference type="Proteomes" id="UP001333710">
    <property type="component" value="Chromosome"/>
</dbReference>
<dbReference type="GO" id="GO:0016705">
    <property type="term" value="F:oxidoreductase activity, acting on paired donors, with incorporation or reduction of molecular oxygen"/>
    <property type="evidence" value="ECO:0007669"/>
    <property type="project" value="InterPro"/>
</dbReference>
<evidence type="ECO:0000256" key="6">
    <source>
        <dbReference type="ARBA" id="ARBA00023004"/>
    </source>
</evidence>
<evidence type="ECO:0000313" key="8">
    <source>
        <dbReference type="EMBL" id="BDX06812.1"/>
    </source>
</evidence>
<evidence type="ECO:0000256" key="3">
    <source>
        <dbReference type="ARBA" id="ARBA00022896"/>
    </source>
</evidence>
<evidence type="ECO:0000256" key="5">
    <source>
        <dbReference type="ARBA" id="ARBA00023002"/>
    </source>
</evidence>
<dbReference type="AlphaFoldDB" id="A0AA48KS65"/>
<evidence type="ECO:0000313" key="9">
    <source>
        <dbReference type="Proteomes" id="UP001333710"/>
    </source>
</evidence>
<dbReference type="InterPro" id="IPR044862">
    <property type="entry name" value="Pro_4_hyd_alph_FE2OG_OXY"/>
</dbReference>
<dbReference type="PROSITE" id="PS51471">
    <property type="entry name" value="FE2OG_OXY"/>
    <property type="match status" value="1"/>
</dbReference>
<dbReference type="KEGG" id="pmaw:MACH26_23330"/>
<evidence type="ECO:0000256" key="1">
    <source>
        <dbReference type="ARBA" id="ARBA00001961"/>
    </source>
</evidence>
<protein>
    <recommendedName>
        <fullName evidence="7">Fe2OG dioxygenase domain-containing protein</fullName>
    </recommendedName>
</protein>
<dbReference type="RefSeq" id="WP_338292811.1">
    <property type="nucleotide sequence ID" value="NZ_AP027272.1"/>
</dbReference>
<dbReference type="InterPro" id="IPR045054">
    <property type="entry name" value="P4HA-like"/>
</dbReference>
<dbReference type="SMART" id="SM00702">
    <property type="entry name" value="P4Hc"/>
    <property type="match status" value="1"/>
</dbReference>
<gene>
    <name evidence="8" type="ORF">MACH26_23330</name>
</gene>
<feature type="domain" description="Fe2OG dioxygenase" evidence="7">
    <location>
        <begin position="174"/>
        <end position="284"/>
    </location>
</feature>
<accession>A0AA48KS65</accession>
<dbReference type="Pfam" id="PF13640">
    <property type="entry name" value="2OG-FeII_Oxy_3"/>
    <property type="match status" value="1"/>
</dbReference>
<dbReference type="GO" id="GO:0005506">
    <property type="term" value="F:iron ion binding"/>
    <property type="evidence" value="ECO:0007669"/>
    <property type="project" value="InterPro"/>
</dbReference>
<keyword evidence="3" id="KW-0847">Vitamin C</keyword>
<organism evidence="8 9">
    <name type="scientific">Planctobacterium marinum</name>
    <dbReference type="NCBI Taxonomy" id="1631968"/>
    <lineage>
        <taxon>Bacteria</taxon>
        <taxon>Pseudomonadati</taxon>
        <taxon>Pseudomonadota</taxon>
        <taxon>Gammaproteobacteria</taxon>
        <taxon>Alteromonadales</taxon>
        <taxon>Alteromonadaceae</taxon>
        <taxon>Planctobacterium</taxon>
    </lineage>
</organism>
<dbReference type="InterPro" id="IPR005123">
    <property type="entry name" value="Oxoglu/Fe-dep_dioxygenase_dom"/>
</dbReference>
<dbReference type="Gene3D" id="2.60.120.620">
    <property type="entry name" value="q2cbj1_9rhob like domain"/>
    <property type="match status" value="1"/>
</dbReference>
<dbReference type="PANTHER" id="PTHR10869">
    <property type="entry name" value="PROLYL 4-HYDROXYLASE ALPHA SUBUNIT"/>
    <property type="match status" value="1"/>
</dbReference>
<keyword evidence="5" id="KW-0560">Oxidoreductase</keyword>
<evidence type="ECO:0000256" key="4">
    <source>
        <dbReference type="ARBA" id="ARBA00022964"/>
    </source>
</evidence>
<dbReference type="PANTHER" id="PTHR10869:SF246">
    <property type="entry name" value="TRANSMEMBRANE PROLYL 4-HYDROXYLASE"/>
    <property type="match status" value="1"/>
</dbReference>
<keyword evidence="9" id="KW-1185">Reference proteome</keyword>
<evidence type="ECO:0000259" key="7">
    <source>
        <dbReference type="PROSITE" id="PS51471"/>
    </source>
</evidence>
<keyword evidence="4" id="KW-0223">Dioxygenase</keyword>
<evidence type="ECO:0000256" key="2">
    <source>
        <dbReference type="ARBA" id="ARBA00022723"/>
    </source>
</evidence>
<dbReference type="GO" id="GO:0051213">
    <property type="term" value="F:dioxygenase activity"/>
    <property type="evidence" value="ECO:0007669"/>
    <property type="project" value="UniProtKB-KW"/>
</dbReference>
<name>A0AA48KS65_9ALTE</name>